<dbReference type="SUPFAM" id="SSF52047">
    <property type="entry name" value="RNI-like"/>
    <property type="match status" value="1"/>
</dbReference>
<dbReference type="InterPro" id="IPR036047">
    <property type="entry name" value="F-box-like_dom_sf"/>
</dbReference>
<reference evidence="3 4" key="1">
    <citation type="submission" date="2017-09" db="EMBL/GenBank/DDBJ databases">
        <title>WGS assembly of Aquilegia coerulea Goldsmith.</title>
        <authorList>
            <person name="Hodges S."/>
            <person name="Kramer E."/>
            <person name="Nordborg M."/>
            <person name="Tomkins J."/>
            <person name="Borevitz J."/>
            <person name="Derieg N."/>
            <person name="Yan J."/>
            <person name="Mihaltcheva S."/>
            <person name="Hayes R.D."/>
            <person name="Rokhsar D."/>
        </authorList>
    </citation>
    <scope>NUCLEOTIDE SEQUENCE [LARGE SCALE GENOMIC DNA]</scope>
    <source>
        <strain evidence="4">cv. Goldsmith</strain>
    </source>
</reference>
<protein>
    <recommendedName>
        <fullName evidence="2">F-box domain-containing protein</fullName>
    </recommendedName>
</protein>
<dbReference type="InterPro" id="IPR032675">
    <property type="entry name" value="LRR_dom_sf"/>
</dbReference>
<dbReference type="SUPFAM" id="SSF81383">
    <property type="entry name" value="F-box domain"/>
    <property type="match status" value="1"/>
</dbReference>
<feature type="region of interest" description="Disordered" evidence="1">
    <location>
        <begin position="1"/>
        <end position="24"/>
    </location>
</feature>
<organism evidence="3 4">
    <name type="scientific">Aquilegia coerulea</name>
    <name type="common">Rocky mountain columbine</name>
    <dbReference type="NCBI Taxonomy" id="218851"/>
    <lineage>
        <taxon>Eukaryota</taxon>
        <taxon>Viridiplantae</taxon>
        <taxon>Streptophyta</taxon>
        <taxon>Embryophyta</taxon>
        <taxon>Tracheophyta</taxon>
        <taxon>Spermatophyta</taxon>
        <taxon>Magnoliopsida</taxon>
        <taxon>Ranunculales</taxon>
        <taxon>Ranunculaceae</taxon>
        <taxon>Thalictroideae</taxon>
        <taxon>Aquilegia</taxon>
    </lineage>
</organism>
<keyword evidence="4" id="KW-1185">Reference proteome</keyword>
<evidence type="ECO:0000313" key="3">
    <source>
        <dbReference type="EMBL" id="PIA27211.1"/>
    </source>
</evidence>
<dbReference type="PANTHER" id="PTHR31900:SF30">
    <property type="entry name" value="SUPERFAMILY PROTEIN, PUTATIVE-RELATED"/>
    <property type="match status" value="1"/>
</dbReference>
<dbReference type="PROSITE" id="PS50181">
    <property type="entry name" value="FBOX"/>
    <property type="match status" value="1"/>
</dbReference>
<name>A0A2G5C7I7_AQUCA</name>
<evidence type="ECO:0000259" key="2">
    <source>
        <dbReference type="PROSITE" id="PS50181"/>
    </source>
</evidence>
<dbReference type="FunCoup" id="A0A2G5C7I7">
    <property type="interactions" value="1109"/>
</dbReference>
<dbReference type="InterPro" id="IPR001810">
    <property type="entry name" value="F-box_dom"/>
</dbReference>
<evidence type="ECO:0000256" key="1">
    <source>
        <dbReference type="SAM" id="MobiDB-lite"/>
    </source>
</evidence>
<accession>A0A2G5C7I7</accession>
<dbReference type="STRING" id="218851.A0A2G5C7I7"/>
<dbReference type="PANTHER" id="PTHR31900">
    <property type="entry name" value="F-BOX/RNI SUPERFAMILY PROTEIN-RELATED"/>
    <property type="match status" value="1"/>
</dbReference>
<dbReference type="InterPro" id="IPR055357">
    <property type="entry name" value="LRR_At1g61320_AtMIF1"/>
</dbReference>
<dbReference type="OrthoDB" id="612216at2759"/>
<dbReference type="InParanoid" id="A0A2G5C7I7"/>
<evidence type="ECO:0000313" key="4">
    <source>
        <dbReference type="Proteomes" id="UP000230069"/>
    </source>
</evidence>
<proteinExistence type="predicted"/>
<dbReference type="EMBL" id="KZ305099">
    <property type="protein sequence ID" value="PIA27211.1"/>
    <property type="molecule type" value="Genomic_DNA"/>
</dbReference>
<sequence>MGEQKPKKNQKTSSSSSDQETDKISKLPEHIRGRILCYLPIQDAIRTTILSKEWRNVFKSLFHLSFDQTYFENKKLNSEDFKIFVDQTLKLRDDSNVQQFNLSSRVDEFTAPHIHEWISYAVNHNVQELDLHIFAGTFEKLPGCLFTSPNLKVLRLNGLGFRLPTLVKFSLLKTINLRRVMFYGDEPLNALISNCPVIENITIASCTWDSQAFINISFPSLKSLILSIVCRTHAIKIAAANLRYIRYNGFPPDISSTTLTSLYDARFRFSRLYPCSTNTTNLSVQAYNVSRILNGLHNVGKLWLEHLYIEYLSRVKDFFASPLTSCASLTDLKLDMYSTDNHVSVIKFLLKSCPNLQTLSICVQEKSTQTLEMLSMEGYFPVQELSTDECILKHLMTVEISSYEGSESELDLMTFLRMNANVLKDINIISYSEQFKEDVATRKPKDY</sequence>
<gene>
    <name evidence="3" type="ORF">AQUCO_08200020v1</name>
</gene>
<dbReference type="AlphaFoldDB" id="A0A2G5C7I7"/>
<dbReference type="InterPro" id="IPR050232">
    <property type="entry name" value="FBL13/AtMIF1-like"/>
</dbReference>
<dbReference type="Gene3D" id="3.80.10.10">
    <property type="entry name" value="Ribonuclease Inhibitor"/>
    <property type="match status" value="1"/>
</dbReference>
<feature type="domain" description="F-box" evidence="2">
    <location>
        <begin position="21"/>
        <end position="69"/>
    </location>
</feature>
<dbReference type="Pfam" id="PF00646">
    <property type="entry name" value="F-box"/>
    <property type="match status" value="1"/>
</dbReference>
<dbReference type="Pfam" id="PF23622">
    <property type="entry name" value="LRR_At1g61320_AtMIF1"/>
    <property type="match status" value="1"/>
</dbReference>
<dbReference type="Proteomes" id="UP000230069">
    <property type="component" value="Unassembled WGS sequence"/>
</dbReference>